<dbReference type="InterPro" id="IPR032391">
    <property type="entry name" value="IpaB/BipB/SctE_N"/>
</dbReference>
<gene>
    <name evidence="2" type="primary">sipB</name>
    <name evidence="2" type="ORF">NCTC12965_03921</name>
</gene>
<sequence>MRSGTAQQTEKHLNNAATLSLLLGKFIQSVGDQSVEDLKNDLAITNTMREANQKDMLKKSEEFAEQQRKAEEASKGDWMSWQDYRGDCHCRRGCRHGVRWCGAGLMAVGIGLMVLDPIMEAITGKSLDGMVLDPVMEHVFMPLMDLMSKAS</sequence>
<dbReference type="Gene3D" id="1.20.120.330">
    <property type="entry name" value="Nucleotidyltransferases domain 2"/>
    <property type="match status" value="1"/>
</dbReference>
<protein>
    <submittedName>
        <fullName evidence="2">Effector protein sipB</fullName>
    </submittedName>
</protein>
<dbReference type="Pfam" id="PF16535">
    <property type="entry name" value="T3SSipB"/>
    <property type="match status" value="1"/>
</dbReference>
<accession>A0A4U9UVR2</accession>
<dbReference type="AlphaFoldDB" id="A0A4U9UVR2"/>
<feature type="domain" description="IpaB/BipB/SctE N-terminal" evidence="1">
    <location>
        <begin position="16"/>
        <end position="74"/>
    </location>
</feature>
<dbReference type="EMBL" id="CABEEZ010000085">
    <property type="protein sequence ID" value="VTR36389.1"/>
    <property type="molecule type" value="Genomic_DNA"/>
</dbReference>
<proteinExistence type="predicted"/>
<name>A0A4U9UVR2_SERFO</name>
<reference evidence="2" key="1">
    <citation type="submission" date="2019-05" db="EMBL/GenBank/DDBJ databases">
        <authorList>
            <consortium name="Pathogen Informatics"/>
        </authorList>
    </citation>
    <scope>NUCLEOTIDE SEQUENCE [LARGE SCALE GENOMIC DNA]</scope>
    <source>
        <strain evidence="2">NCTC12965</strain>
    </source>
</reference>
<organism evidence="2">
    <name type="scientific">Serratia fonticola</name>
    <dbReference type="NCBI Taxonomy" id="47917"/>
    <lineage>
        <taxon>Bacteria</taxon>
        <taxon>Pseudomonadati</taxon>
        <taxon>Pseudomonadota</taxon>
        <taxon>Gammaproteobacteria</taxon>
        <taxon>Enterobacterales</taxon>
        <taxon>Yersiniaceae</taxon>
        <taxon>Serratia</taxon>
    </lineage>
</organism>
<evidence type="ECO:0000313" key="2">
    <source>
        <dbReference type="EMBL" id="VTR36389.1"/>
    </source>
</evidence>
<evidence type="ECO:0000259" key="1">
    <source>
        <dbReference type="Pfam" id="PF16535"/>
    </source>
</evidence>